<keyword evidence="1" id="KW-0472">Membrane</keyword>
<feature type="transmembrane region" description="Helical" evidence="1">
    <location>
        <begin position="142"/>
        <end position="165"/>
    </location>
</feature>
<dbReference type="KEGG" id="spir:CWM47_25515"/>
<dbReference type="EMBL" id="CP025096">
    <property type="protein sequence ID" value="AUD07482.1"/>
    <property type="molecule type" value="Genomic_DNA"/>
</dbReference>
<accession>A0A2K8ZC94</accession>
<evidence type="ECO:0008006" key="4">
    <source>
        <dbReference type="Google" id="ProtNLM"/>
    </source>
</evidence>
<organism evidence="2 3">
    <name type="scientific">Spirosoma pollinicola</name>
    <dbReference type="NCBI Taxonomy" id="2057025"/>
    <lineage>
        <taxon>Bacteria</taxon>
        <taxon>Pseudomonadati</taxon>
        <taxon>Bacteroidota</taxon>
        <taxon>Cytophagia</taxon>
        <taxon>Cytophagales</taxon>
        <taxon>Cytophagaceae</taxon>
        <taxon>Spirosoma</taxon>
    </lineage>
</organism>
<proteinExistence type="predicted"/>
<keyword evidence="1" id="KW-1133">Transmembrane helix</keyword>
<dbReference type="Proteomes" id="UP000232883">
    <property type="component" value="Chromosome"/>
</dbReference>
<evidence type="ECO:0000256" key="1">
    <source>
        <dbReference type="SAM" id="Phobius"/>
    </source>
</evidence>
<keyword evidence="1" id="KW-0812">Transmembrane</keyword>
<feature type="transmembrane region" description="Helical" evidence="1">
    <location>
        <begin position="177"/>
        <end position="200"/>
    </location>
</feature>
<dbReference type="OrthoDB" id="825516at2"/>
<name>A0A2K8ZC94_9BACT</name>
<evidence type="ECO:0000313" key="3">
    <source>
        <dbReference type="Proteomes" id="UP000232883"/>
    </source>
</evidence>
<keyword evidence="3" id="KW-1185">Reference proteome</keyword>
<sequence>MFLFITVISLFLAYAGQHLLLSDELYFNALAEQMTYEQIQKTIAQSHEWSWLGYCIVPLFNLLKFTLVASCISLGYYFAADRWVFKPFFQVAVQGELVLLLPAVVKLIWFLFVQTDYNLHELQFFFPLSLLNLVESTDIAPWLAYPLQIANLFELAYWLVLAYGIMQAIEMPMSRAFGLVAASYGSGLLVWVAFIMFLTVSLS</sequence>
<protein>
    <recommendedName>
        <fullName evidence="4">Yip1 domain-containing protein</fullName>
    </recommendedName>
</protein>
<feature type="transmembrane region" description="Helical" evidence="1">
    <location>
        <begin position="51"/>
        <end position="79"/>
    </location>
</feature>
<evidence type="ECO:0000313" key="2">
    <source>
        <dbReference type="EMBL" id="AUD07482.1"/>
    </source>
</evidence>
<reference evidence="2 3" key="1">
    <citation type="submission" date="2017-11" db="EMBL/GenBank/DDBJ databases">
        <title>Taxonomic description and genome sequences of Spirosoma HA7 sp. nov., isolated from pollen microhabitat of Corylus avellana.</title>
        <authorList>
            <person name="Ambika Manirajan B."/>
            <person name="Suarez C."/>
            <person name="Ratering S."/>
            <person name="Geissler-Plaum R."/>
            <person name="Cardinale M."/>
            <person name="Sylvia S."/>
        </authorList>
    </citation>
    <scope>NUCLEOTIDE SEQUENCE [LARGE SCALE GENOMIC DNA]</scope>
    <source>
        <strain evidence="2 3">HA7</strain>
    </source>
</reference>
<feature type="transmembrane region" description="Helical" evidence="1">
    <location>
        <begin position="91"/>
        <end position="112"/>
    </location>
</feature>
<gene>
    <name evidence="2" type="ORF">CWM47_25515</name>
</gene>
<dbReference type="AlphaFoldDB" id="A0A2K8ZC94"/>